<evidence type="ECO:0000256" key="4">
    <source>
        <dbReference type="ARBA" id="ARBA00023110"/>
    </source>
</evidence>
<dbReference type="InterPro" id="IPR000297">
    <property type="entry name" value="PPIase_PpiC"/>
</dbReference>
<dbReference type="Gene3D" id="3.10.50.40">
    <property type="match status" value="1"/>
</dbReference>
<dbReference type="PANTHER" id="PTHR47245:SF2">
    <property type="entry name" value="PEPTIDYL-PROLYL CIS-TRANS ISOMERASE HP_0175-RELATED"/>
    <property type="match status" value="1"/>
</dbReference>
<protein>
    <recommendedName>
        <fullName evidence="3">peptidylprolyl isomerase</fullName>
        <ecNumber evidence="3">5.2.1.8</ecNumber>
    </recommendedName>
</protein>
<dbReference type="InterPro" id="IPR050245">
    <property type="entry name" value="PrsA_foldase"/>
</dbReference>
<dbReference type="GO" id="GO:0016853">
    <property type="term" value="F:isomerase activity"/>
    <property type="evidence" value="ECO:0007669"/>
    <property type="project" value="UniProtKB-KW"/>
</dbReference>
<reference evidence="8" key="1">
    <citation type="journal article" date="2019" name="Int. J. Syst. Evol. Microbiol.">
        <title>The Global Catalogue of Microorganisms (GCM) 10K type strain sequencing project: providing services to taxonomists for standard genome sequencing and annotation.</title>
        <authorList>
            <consortium name="The Broad Institute Genomics Platform"/>
            <consortium name="The Broad Institute Genome Sequencing Center for Infectious Disease"/>
            <person name="Wu L."/>
            <person name="Ma J."/>
        </authorList>
    </citation>
    <scope>NUCLEOTIDE SEQUENCE [LARGE SCALE GENOMIC DNA]</scope>
    <source>
        <strain evidence="8">CGMCC 1.15439</strain>
    </source>
</reference>
<gene>
    <name evidence="7" type="ORF">GCM10010981_21620</name>
</gene>
<keyword evidence="4 5" id="KW-0697">Rotamase</keyword>
<evidence type="ECO:0000256" key="2">
    <source>
        <dbReference type="ARBA" id="ARBA00007656"/>
    </source>
</evidence>
<sequence length="238" mass="26122">MTILVNGVAVTDQDWPTPQMAAVHELLRQRAVALGWLDHEAEPAAVNEAIERVLAEEVRIPDVDEAACRRYYAQHAQRYQSDELVFARHILFQITQGAPVAAVRAMAEAMLTELRAQPALFAERARRHSNCPSGELGGELGQLQRGATVPEFEQALFEGTALGVLPQLVKTRFGFHIVAVDQRVPGKSLPFEHVHDRVADDLHGDAEARALSQYVRVLAGQAEVQGVELDAATSPLIQ</sequence>
<dbReference type="InterPro" id="IPR046357">
    <property type="entry name" value="PPIase_dom_sf"/>
</dbReference>
<name>A0ABQ1FXR9_9GAMM</name>
<evidence type="ECO:0000256" key="3">
    <source>
        <dbReference type="ARBA" id="ARBA00013194"/>
    </source>
</evidence>
<organism evidence="7 8">
    <name type="scientific">Dyella nitratireducens</name>
    <dbReference type="NCBI Taxonomy" id="1849580"/>
    <lineage>
        <taxon>Bacteria</taxon>
        <taxon>Pseudomonadati</taxon>
        <taxon>Pseudomonadota</taxon>
        <taxon>Gammaproteobacteria</taxon>
        <taxon>Lysobacterales</taxon>
        <taxon>Rhodanobacteraceae</taxon>
        <taxon>Dyella</taxon>
    </lineage>
</organism>
<evidence type="ECO:0000259" key="6">
    <source>
        <dbReference type="PROSITE" id="PS50198"/>
    </source>
</evidence>
<dbReference type="EMBL" id="BMJA01000001">
    <property type="protein sequence ID" value="GGA32213.1"/>
    <property type="molecule type" value="Genomic_DNA"/>
</dbReference>
<evidence type="ECO:0000313" key="7">
    <source>
        <dbReference type="EMBL" id="GGA32213.1"/>
    </source>
</evidence>
<comment type="caution">
    <text evidence="7">The sequence shown here is derived from an EMBL/GenBank/DDBJ whole genome shotgun (WGS) entry which is preliminary data.</text>
</comment>
<dbReference type="PROSITE" id="PS50198">
    <property type="entry name" value="PPIC_PPIASE_2"/>
    <property type="match status" value="1"/>
</dbReference>
<dbReference type="EC" id="5.2.1.8" evidence="3"/>
<comment type="catalytic activity">
    <reaction evidence="1">
        <text>[protein]-peptidylproline (omega=180) = [protein]-peptidylproline (omega=0)</text>
        <dbReference type="Rhea" id="RHEA:16237"/>
        <dbReference type="Rhea" id="RHEA-COMP:10747"/>
        <dbReference type="Rhea" id="RHEA-COMP:10748"/>
        <dbReference type="ChEBI" id="CHEBI:83833"/>
        <dbReference type="ChEBI" id="CHEBI:83834"/>
        <dbReference type="EC" id="5.2.1.8"/>
    </reaction>
</comment>
<dbReference type="PANTHER" id="PTHR47245">
    <property type="entry name" value="PEPTIDYLPROLYL ISOMERASE"/>
    <property type="match status" value="1"/>
</dbReference>
<dbReference type="Proteomes" id="UP000620046">
    <property type="component" value="Unassembled WGS sequence"/>
</dbReference>
<dbReference type="Pfam" id="PF00639">
    <property type="entry name" value="Rotamase"/>
    <property type="match status" value="1"/>
</dbReference>
<dbReference type="RefSeq" id="WP_188794199.1">
    <property type="nucleotide sequence ID" value="NZ_BMJA01000001.1"/>
</dbReference>
<evidence type="ECO:0000256" key="5">
    <source>
        <dbReference type="PROSITE-ProRule" id="PRU00278"/>
    </source>
</evidence>
<evidence type="ECO:0000313" key="8">
    <source>
        <dbReference type="Proteomes" id="UP000620046"/>
    </source>
</evidence>
<keyword evidence="5 7" id="KW-0413">Isomerase</keyword>
<comment type="similarity">
    <text evidence="2">Belongs to the PpiC/parvulin rotamase family.</text>
</comment>
<proteinExistence type="inferred from homology"/>
<feature type="domain" description="PpiC" evidence="6">
    <location>
        <begin position="82"/>
        <end position="182"/>
    </location>
</feature>
<accession>A0ABQ1FXR9</accession>
<dbReference type="SUPFAM" id="SSF54534">
    <property type="entry name" value="FKBP-like"/>
    <property type="match status" value="1"/>
</dbReference>
<keyword evidence="8" id="KW-1185">Reference proteome</keyword>
<evidence type="ECO:0000256" key="1">
    <source>
        <dbReference type="ARBA" id="ARBA00000971"/>
    </source>
</evidence>